<dbReference type="Gene3D" id="3.30.1380.20">
    <property type="entry name" value="Trafficking protein particle complex subunit 3"/>
    <property type="match status" value="1"/>
</dbReference>
<evidence type="ECO:0008006" key="2">
    <source>
        <dbReference type="Google" id="ProtNLM"/>
    </source>
</evidence>
<organism evidence="1">
    <name type="scientific">uncultured Methanosarcinales archaeon</name>
    <dbReference type="NCBI Taxonomy" id="183757"/>
    <lineage>
        <taxon>Archaea</taxon>
        <taxon>Methanobacteriati</taxon>
        <taxon>Methanobacteriota</taxon>
        <taxon>Stenosarchaea group</taxon>
        <taxon>Methanomicrobia</taxon>
        <taxon>Methanosarcinales</taxon>
        <taxon>environmental samples</taxon>
    </lineage>
</organism>
<dbReference type="EMBL" id="MT776526">
    <property type="protein sequence ID" value="QNT35588.1"/>
    <property type="molecule type" value="Genomic_DNA"/>
</dbReference>
<protein>
    <recommendedName>
        <fullName evidence="2">Hydrocarbon binding protein (Contains V4R domain)</fullName>
    </recommendedName>
</protein>
<dbReference type="InterPro" id="IPR024096">
    <property type="entry name" value="NO_sig/Golgi_transp_ligand-bd"/>
</dbReference>
<gene>
    <name evidence="1" type="ORF">HCAOCCDF_00036</name>
</gene>
<accession>A0A7H1KNS4</accession>
<evidence type="ECO:0000313" key="1">
    <source>
        <dbReference type="EMBL" id="QNT35588.1"/>
    </source>
</evidence>
<dbReference type="AlphaFoldDB" id="A0A7H1KNS4"/>
<sequence>MSEKEQIRMQVLQDELKDCKAFNRALITLAGEISCVLDEIARTDEAKNICVIMGEGAGRRIGARTRKQFGTLKSVEEALDIFMHRTDAWYGYDIEIDHIENGTIYINVLKCFIRDILRDRGLMTGTPLCGITCGYLRGALNELTGKDVDVELVYGDVNGVCREKIVVGK</sequence>
<proteinExistence type="predicted"/>
<reference evidence="1" key="1">
    <citation type="submission" date="2020-07" db="EMBL/GenBank/DDBJ databases">
        <title>Unique genomic features of the anaerobic methanotrophic archaea.</title>
        <authorList>
            <person name="Chadwick G.L."/>
            <person name="Skennerton C.T."/>
            <person name="Laso-Perez R."/>
            <person name="Leu A.O."/>
            <person name="Speth D.R."/>
            <person name="Yu H."/>
            <person name="Morgan-Lang C."/>
            <person name="Hatzenpichler R."/>
            <person name="Goudeau D."/>
            <person name="Malmstrom R."/>
            <person name="Brazelton W.J."/>
            <person name="Woyke T."/>
            <person name="Hallam S.J."/>
            <person name="Tyson G.W."/>
            <person name="Wegener G."/>
            <person name="Boetius A."/>
            <person name="Orphan V."/>
        </authorList>
    </citation>
    <scope>NUCLEOTIDE SEQUENCE</scope>
</reference>
<dbReference type="SUPFAM" id="SSF111126">
    <property type="entry name" value="Ligand-binding domain in the NO signalling and Golgi transport"/>
    <property type="match status" value="1"/>
</dbReference>
<name>A0A7H1KNS4_9EURY</name>